<feature type="coiled-coil region" evidence="1">
    <location>
        <begin position="325"/>
        <end position="366"/>
    </location>
</feature>
<feature type="compositionally biased region" description="Basic residues" evidence="2">
    <location>
        <begin position="20"/>
        <end position="34"/>
    </location>
</feature>
<dbReference type="OrthoDB" id="4161186at2759"/>
<evidence type="ECO:0000313" key="5">
    <source>
        <dbReference type="Proteomes" id="UP000813427"/>
    </source>
</evidence>
<comment type="caution">
    <text evidence="4">The sequence shown here is derived from an EMBL/GenBank/DDBJ whole genome shotgun (WGS) entry which is preliminary data.</text>
</comment>
<feature type="domain" description="PD-(D/E)XK nuclease-like" evidence="3">
    <location>
        <begin position="143"/>
        <end position="432"/>
    </location>
</feature>
<evidence type="ECO:0000256" key="1">
    <source>
        <dbReference type="SAM" id="Coils"/>
    </source>
</evidence>
<feature type="compositionally biased region" description="Basic and acidic residues" evidence="2">
    <location>
        <begin position="70"/>
        <end position="82"/>
    </location>
</feature>
<gene>
    <name evidence="4" type="ORF">BKA59DRAFT_539321</name>
</gene>
<organism evidence="4 5">
    <name type="scientific">Fusarium tricinctum</name>
    <dbReference type="NCBI Taxonomy" id="61284"/>
    <lineage>
        <taxon>Eukaryota</taxon>
        <taxon>Fungi</taxon>
        <taxon>Dikarya</taxon>
        <taxon>Ascomycota</taxon>
        <taxon>Pezizomycotina</taxon>
        <taxon>Sordariomycetes</taxon>
        <taxon>Hypocreomycetidae</taxon>
        <taxon>Hypocreales</taxon>
        <taxon>Nectriaceae</taxon>
        <taxon>Fusarium</taxon>
        <taxon>Fusarium tricinctum species complex</taxon>
    </lineage>
</organism>
<proteinExistence type="predicted"/>
<reference evidence="4" key="1">
    <citation type="journal article" date="2021" name="Nat. Commun.">
        <title>Genetic determinants of endophytism in the Arabidopsis root mycobiome.</title>
        <authorList>
            <person name="Mesny F."/>
            <person name="Miyauchi S."/>
            <person name="Thiergart T."/>
            <person name="Pickel B."/>
            <person name="Atanasova L."/>
            <person name="Karlsson M."/>
            <person name="Huettel B."/>
            <person name="Barry K.W."/>
            <person name="Haridas S."/>
            <person name="Chen C."/>
            <person name="Bauer D."/>
            <person name="Andreopoulos W."/>
            <person name="Pangilinan J."/>
            <person name="LaButti K."/>
            <person name="Riley R."/>
            <person name="Lipzen A."/>
            <person name="Clum A."/>
            <person name="Drula E."/>
            <person name="Henrissat B."/>
            <person name="Kohler A."/>
            <person name="Grigoriev I.V."/>
            <person name="Martin F.M."/>
            <person name="Hacquard S."/>
        </authorList>
    </citation>
    <scope>NUCLEOTIDE SEQUENCE</scope>
    <source>
        <strain evidence="4">MPI-SDFR-AT-0068</strain>
    </source>
</reference>
<evidence type="ECO:0000259" key="3">
    <source>
        <dbReference type="Pfam" id="PF20516"/>
    </source>
</evidence>
<dbReference type="EMBL" id="JAGPXF010000001">
    <property type="protein sequence ID" value="KAH7261572.1"/>
    <property type="molecule type" value="Genomic_DNA"/>
</dbReference>
<dbReference type="InterPro" id="IPR046797">
    <property type="entry name" value="PDDEXK_12"/>
</dbReference>
<dbReference type="AlphaFoldDB" id="A0A8K0S864"/>
<accession>A0A8K0S864</accession>
<sequence>MSTASIKDWLRKIPDDRHQYTHHRRPHKRQRRQHPVTPDPSEDCAFAMPPRRGSPFKRQTPATNEEQPEDERTPRPKRLDPRGIDFQDLVLFENKPQGLEELLDAIELIMEGKGIVSTSQQEELTKASKLSKDFKWAGRGGDYFSDDRDSIGHTPSPDAVSRVLAAAAECSSNSHPEVNWNMEVHQPVLSMALRPSNQGLHSHLVNFMGSTQASLIPDYTNSSILKKIDFSIYIKPANDLERAAPDDSPKDVIGRCRNDLPENVFNFTDSTPLAQRPIALSIETKKPSAGFDGAKLQLGVWQNAHWTFLRHLALVASRNKVAAEKKSAEKKSAEAVAELVAIEQQLMETEQEQMETEQESIAAEQRPYKLPSFIPGIIIQGHLWHLIITTPEGRRTVVWQSVGIGNTQSTKGIYQIVCVLHLLRKWVETTYWPLIWEMVSTGWPKPPES</sequence>
<keyword evidence="5" id="KW-1185">Reference proteome</keyword>
<feature type="compositionally biased region" description="Basic and acidic residues" evidence="2">
    <location>
        <begin position="8"/>
        <end position="19"/>
    </location>
</feature>
<protein>
    <recommendedName>
        <fullName evidence="3">PD-(D/E)XK nuclease-like domain-containing protein</fullName>
    </recommendedName>
</protein>
<name>A0A8K0S864_9HYPO</name>
<dbReference type="Pfam" id="PF20516">
    <property type="entry name" value="PDDEXK_12"/>
    <property type="match status" value="1"/>
</dbReference>
<evidence type="ECO:0000256" key="2">
    <source>
        <dbReference type="SAM" id="MobiDB-lite"/>
    </source>
</evidence>
<dbReference type="Proteomes" id="UP000813427">
    <property type="component" value="Unassembled WGS sequence"/>
</dbReference>
<evidence type="ECO:0000313" key="4">
    <source>
        <dbReference type="EMBL" id="KAH7261572.1"/>
    </source>
</evidence>
<keyword evidence="1" id="KW-0175">Coiled coil</keyword>
<feature type="region of interest" description="Disordered" evidence="2">
    <location>
        <begin position="1"/>
        <end position="82"/>
    </location>
</feature>